<evidence type="ECO:0000313" key="2">
    <source>
        <dbReference type="EMBL" id="PVV01052.1"/>
    </source>
</evidence>
<evidence type="ECO:0000313" key="3">
    <source>
        <dbReference type="Proteomes" id="UP000245609"/>
    </source>
</evidence>
<feature type="region of interest" description="Disordered" evidence="1">
    <location>
        <begin position="1"/>
        <end position="26"/>
    </location>
</feature>
<feature type="compositionally biased region" description="Basic residues" evidence="1">
    <location>
        <begin position="1"/>
        <end position="11"/>
    </location>
</feature>
<organism evidence="2 3">
    <name type="scientific">Smittium megazygosporum</name>
    <dbReference type="NCBI Taxonomy" id="133381"/>
    <lineage>
        <taxon>Eukaryota</taxon>
        <taxon>Fungi</taxon>
        <taxon>Fungi incertae sedis</taxon>
        <taxon>Zoopagomycota</taxon>
        <taxon>Kickxellomycotina</taxon>
        <taxon>Harpellomycetes</taxon>
        <taxon>Harpellales</taxon>
        <taxon>Legeriomycetaceae</taxon>
        <taxon>Smittium</taxon>
    </lineage>
</organism>
<gene>
    <name evidence="2" type="ORF">BB560_004546</name>
</gene>
<dbReference type="EMBL" id="MBFS01001419">
    <property type="protein sequence ID" value="PVV01052.1"/>
    <property type="molecule type" value="Genomic_DNA"/>
</dbReference>
<dbReference type="OrthoDB" id="10521475at2759"/>
<comment type="caution">
    <text evidence="2">The sequence shown here is derived from an EMBL/GenBank/DDBJ whole genome shotgun (WGS) entry which is preliminary data.</text>
</comment>
<reference evidence="2 3" key="1">
    <citation type="journal article" date="2018" name="MBio">
        <title>Comparative Genomics Reveals the Core Gene Toolbox for the Fungus-Insect Symbiosis.</title>
        <authorList>
            <person name="Wang Y."/>
            <person name="Stata M."/>
            <person name="Wang W."/>
            <person name="Stajich J.E."/>
            <person name="White M.M."/>
            <person name="Moncalvo J.M."/>
        </authorList>
    </citation>
    <scope>NUCLEOTIDE SEQUENCE [LARGE SCALE GENOMIC DNA]</scope>
    <source>
        <strain evidence="2 3">SC-DP-2</strain>
    </source>
</reference>
<dbReference type="Proteomes" id="UP000245609">
    <property type="component" value="Unassembled WGS sequence"/>
</dbReference>
<proteinExistence type="predicted"/>
<evidence type="ECO:0000256" key="1">
    <source>
        <dbReference type="SAM" id="MobiDB-lite"/>
    </source>
</evidence>
<protein>
    <submittedName>
        <fullName evidence="2">Uncharacterized protein</fullName>
    </submittedName>
</protein>
<accession>A0A2T9Z925</accession>
<feature type="region of interest" description="Disordered" evidence="1">
    <location>
        <begin position="51"/>
        <end position="78"/>
    </location>
</feature>
<dbReference type="AlphaFoldDB" id="A0A2T9Z925"/>
<keyword evidence="3" id="KW-1185">Reference proteome</keyword>
<name>A0A2T9Z925_9FUNG</name>
<sequence>MARGHHHHHKRGEKEPIPQGLPSHIEAHPYEELAFGFDTIPDVSDYSYAMKHSAKSGTEAHRHSQSNKNQKSRKLLIH</sequence>